<dbReference type="SUPFAM" id="SSF53098">
    <property type="entry name" value="Ribonuclease H-like"/>
    <property type="match status" value="1"/>
</dbReference>
<dbReference type="GO" id="GO:0030894">
    <property type="term" value="C:replisome"/>
    <property type="evidence" value="ECO:0007669"/>
    <property type="project" value="TreeGrafter"/>
</dbReference>
<keyword evidence="7" id="KW-0413">Isomerase</keyword>
<dbReference type="EMBL" id="AP024412">
    <property type="protein sequence ID" value="BCR35203.1"/>
    <property type="molecule type" value="Genomic_DNA"/>
</dbReference>
<dbReference type="InterPro" id="IPR014016">
    <property type="entry name" value="UvrD-like_ATP-bd"/>
</dbReference>
<dbReference type="GO" id="GO:0005737">
    <property type="term" value="C:cytoplasm"/>
    <property type="evidence" value="ECO:0007669"/>
    <property type="project" value="TreeGrafter"/>
</dbReference>
<dbReference type="InterPro" id="IPR014001">
    <property type="entry name" value="Helicase_ATP-bd"/>
</dbReference>
<dbReference type="GO" id="GO:0006281">
    <property type="term" value="P:DNA repair"/>
    <property type="evidence" value="ECO:0007669"/>
    <property type="project" value="TreeGrafter"/>
</dbReference>
<dbReference type="InterPro" id="IPR027417">
    <property type="entry name" value="P-loop_NTPase"/>
</dbReference>
<dbReference type="PROSITE" id="PS00690">
    <property type="entry name" value="DEAH_ATP_HELICASE"/>
    <property type="match status" value="1"/>
</dbReference>
<dbReference type="Pfam" id="PF00270">
    <property type="entry name" value="DEAD"/>
    <property type="match status" value="1"/>
</dbReference>
<dbReference type="Pfam" id="PF13361">
    <property type="entry name" value="UvrD_C"/>
    <property type="match status" value="1"/>
</dbReference>
<keyword evidence="12" id="KW-1185">Reference proteome</keyword>
<sequence length="1591" mass="183974">MITFLDIEVDENTKKIIDFGCIKENGQIFHDNNEKKFLKFIGKSDFYCGHNIVNHDMKYINRSVHKTVIKKNEVIDTLFMSTLLFPDKPYHKLIKDDKLLPEDSNNPLNDSENSMALFFDEINAFNKLNKNIQIIYYNLLKDIEGFTGFFNYLKFKSNIKDILQIIKQEYFGYICENSFLENLISNYPLELAYSLALIKTEHIESLFPKWVINTYPIVEDVILQLRGTPCDKGCQYCDNHLDAKLNLKRLFNFDEFRDFDGLPLQELAVNTALKNKSLIAVFPTGGGKSLTYQLPALMMGENTRSLTVIISPLQSLMKDQVDNLQSKNINRSAMINGLLDPIERAKNIERVFKGEVSILYIAPESLRSKTIERIMLSRDIARFVIDEAHCFSTWGQDFRVDYLYIADFIKNIQEKKNNNKIIPVSCFTATAKLNVIKDIEGYFMKKLNLPMEKITSASTRKNLKFKVFSVKDESEKYNKLRELIDSKDCPTIIYASRIKTVNNLQDKLSQDQYDVSKFHGKMEVDDKVKAQNKFMAGEIKIMVATSAFGMGVDKKDVGTVIHYEISSSLENYVQEAGRAGRDEHINADCFVLYNEEDLDKHFSLLNNTKLNLKEIQQIWTGIKRTSRANRAVSKSALEIAKDAGWEENIAGLQTRVTTAIAALEDSGYLSRGQNSPRIYANSILSESMIDASKIIESSTIIQEQDKILAKRITQSLISSKYSKRSKNVESESRIDYMADMLGIKLSEVVRIVGLLKEEKILADNKDLACYIKIKSKVNTSLRILDDSNKLERFLINEFTQEECSYNLKELNEKATEENLKSNVKLIKMIINYFNINKYIEIKKVKNNILKIQVNRAKDELFKLIEDKHVLSAFILEFLYKRSEKEQIKETDEYSIVLFSVHELKDSYEKQINMFNTKASIDEIEDSLYYMKIIESIKIEGGFLVIYNPMKITRLEVDNKKRYTKKDYEKLELFYKNKVEQIHIVGEYAKKMLKNYEDALQFVNDYFNIKYEDFLKTHFPGGRAKDIQVQLSPSKFKQLFGELSADQLAIINDKSDKIVVAAGPGSGKTKLLVHKLASVSLMEDIRSDQMLMLTFSRAAVIEFKTRLVSLLGTAAHYIEINTFHSFCFDILGKVGNLEHTDKVIDQAIELIDNDEVDSTRITKMILVVDEAQDMVENEYRLILKLIEKNENLRIIAVGDDDQNIYEFRGSSNEYLKQLMEDATFYELPQNYRSKKNLIDFTNEFVTCISGRMKVTPIIPVQKEDGLIRVIQHIAPNNLYEPVVKHIAKSDLSGTTCILTRTNEQASIITGMLNIIGIKAQLIQENSEFNLFSLFEFREFINLLSQNETLSVISNDLWLKTKKDFLVAKKDNMHYDVLSKALDTFELLNHKIKYMSDLYEFLKESSYDDFVTCKQLLVSTLHKSKGREFDNVIILFDNEFDLKNRDKRLLYVGMTRAKTNLLIHYSSDYLRFNDISNSEYYVDKNDYELPNELTFTLTHKEVNLGYFKFTQKSVESIDIGAALTLIDNGRLIHDNSKILQFSKKYKEDIEKLLEQGYVFDGAIVKYKLYWYNPDIEEELVIILPELKFAKKPI</sequence>
<dbReference type="SUPFAM" id="SSF52540">
    <property type="entry name" value="P-loop containing nucleoside triphosphate hydrolases"/>
    <property type="match status" value="2"/>
</dbReference>
<dbReference type="Pfam" id="PF00580">
    <property type="entry name" value="UvrD-helicase"/>
    <property type="match status" value="2"/>
</dbReference>
<evidence type="ECO:0000313" key="11">
    <source>
        <dbReference type="EMBL" id="BCR35203.1"/>
    </source>
</evidence>
<dbReference type="PANTHER" id="PTHR13710:SF105">
    <property type="entry name" value="ATP-DEPENDENT DNA HELICASE Q1"/>
    <property type="match status" value="1"/>
</dbReference>
<dbReference type="GO" id="GO:0009378">
    <property type="term" value="F:four-way junction helicase activity"/>
    <property type="evidence" value="ECO:0007669"/>
    <property type="project" value="TreeGrafter"/>
</dbReference>
<gene>
    <name evidence="11" type="ORF">MPAN_000960</name>
</gene>
<proteinExistence type="inferred from homology"/>
<dbReference type="GO" id="GO:0043138">
    <property type="term" value="F:3'-5' DNA helicase activity"/>
    <property type="evidence" value="ECO:0007669"/>
    <property type="project" value="UniProtKB-EC"/>
</dbReference>
<dbReference type="GO" id="GO:0016787">
    <property type="term" value="F:hydrolase activity"/>
    <property type="evidence" value="ECO:0007669"/>
    <property type="project" value="UniProtKB-UniRule"/>
</dbReference>
<evidence type="ECO:0000256" key="5">
    <source>
        <dbReference type="ARBA" id="ARBA00022840"/>
    </source>
</evidence>
<dbReference type="PROSITE" id="PS51198">
    <property type="entry name" value="UVRD_HELICASE_ATP_BIND"/>
    <property type="match status" value="1"/>
</dbReference>
<accession>A0A7U9THY9</accession>
<dbReference type="InterPro" id="IPR004589">
    <property type="entry name" value="DNA_helicase_ATP-dep_RecQ"/>
</dbReference>
<keyword evidence="6" id="KW-0238">DNA-binding</keyword>
<evidence type="ECO:0000256" key="6">
    <source>
        <dbReference type="ARBA" id="ARBA00023125"/>
    </source>
</evidence>
<dbReference type="CDD" id="cd17932">
    <property type="entry name" value="DEXQc_UvrD"/>
    <property type="match status" value="1"/>
</dbReference>
<dbReference type="KEGG" id="manr:MPAN_000960"/>
<feature type="binding site" evidence="10">
    <location>
        <begin position="1061"/>
        <end position="1068"/>
    </location>
    <ligand>
        <name>ATP</name>
        <dbReference type="ChEBI" id="CHEBI:30616"/>
    </ligand>
</feature>
<keyword evidence="3 10" id="KW-0378">Hydrolase</keyword>
<comment type="similarity">
    <text evidence="1">Belongs to the helicase family. RecQ subfamily.</text>
</comment>
<dbReference type="SMART" id="SM00487">
    <property type="entry name" value="DEXDc"/>
    <property type="match status" value="1"/>
</dbReference>
<dbReference type="InterPro" id="IPR011545">
    <property type="entry name" value="DEAD/DEAH_box_helicase_dom"/>
</dbReference>
<dbReference type="Gene3D" id="3.30.420.10">
    <property type="entry name" value="Ribonuclease H-like superfamily/Ribonuclease H"/>
    <property type="match status" value="1"/>
</dbReference>
<dbReference type="GO" id="GO:0006310">
    <property type="term" value="P:DNA recombination"/>
    <property type="evidence" value="ECO:0007669"/>
    <property type="project" value="InterPro"/>
</dbReference>
<evidence type="ECO:0000313" key="12">
    <source>
        <dbReference type="Proteomes" id="UP000620133"/>
    </source>
</evidence>
<dbReference type="SMART" id="SM00490">
    <property type="entry name" value="HELICc"/>
    <property type="match status" value="1"/>
</dbReference>
<evidence type="ECO:0000256" key="9">
    <source>
        <dbReference type="ARBA" id="ARBA00034808"/>
    </source>
</evidence>
<dbReference type="InterPro" id="IPR002464">
    <property type="entry name" value="DNA/RNA_helicase_DEAH_CS"/>
</dbReference>
<organism evidence="11 12">
    <name type="scientific">Mariniplasma anaerobium</name>
    <dbReference type="NCBI Taxonomy" id="2735436"/>
    <lineage>
        <taxon>Bacteria</taxon>
        <taxon>Bacillati</taxon>
        <taxon>Mycoplasmatota</taxon>
        <taxon>Mollicutes</taxon>
        <taxon>Acholeplasmatales</taxon>
        <taxon>Acholeplasmataceae</taxon>
        <taxon>Mariniplasma</taxon>
    </lineage>
</organism>
<dbReference type="Proteomes" id="UP000620133">
    <property type="component" value="Chromosome"/>
</dbReference>
<protein>
    <recommendedName>
        <fullName evidence="9">DNA 3'-5' helicase</fullName>
        <ecNumber evidence="9">5.6.2.4</ecNumber>
    </recommendedName>
</protein>
<evidence type="ECO:0000256" key="10">
    <source>
        <dbReference type="PROSITE-ProRule" id="PRU00560"/>
    </source>
</evidence>
<dbReference type="InterPro" id="IPR036397">
    <property type="entry name" value="RNaseH_sf"/>
</dbReference>
<keyword evidence="4 10" id="KW-0347">Helicase</keyword>
<dbReference type="GO" id="GO:0043590">
    <property type="term" value="C:bacterial nucleoid"/>
    <property type="evidence" value="ECO:0007669"/>
    <property type="project" value="TreeGrafter"/>
</dbReference>
<keyword evidence="5 10" id="KW-0067">ATP-binding</keyword>
<dbReference type="PROSITE" id="PS51194">
    <property type="entry name" value="HELICASE_CTER"/>
    <property type="match status" value="1"/>
</dbReference>
<dbReference type="NCBIfam" id="TIGR00614">
    <property type="entry name" value="recQ_fam"/>
    <property type="match status" value="1"/>
</dbReference>
<evidence type="ECO:0000256" key="1">
    <source>
        <dbReference type="ARBA" id="ARBA00005446"/>
    </source>
</evidence>
<keyword evidence="2 10" id="KW-0547">Nucleotide-binding</keyword>
<dbReference type="Pfam" id="PF00271">
    <property type="entry name" value="Helicase_C"/>
    <property type="match status" value="1"/>
</dbReference>
<comment type="catalytic activity">
    <reaction evidence="8">
        <text>Couples ATP hydrolysis with the unwinding of duplex DNA by translocating in the 3'-5' direction.</text>
        <dbReference type="EC" id="5.6.2.4"/>
    </reaction>
</comment>
<reference evidence="11" key="1">
    <citation type="submission" date="2021-01" db="EMBL/GenBank/DDBJ databases">
        <title>Draft genome sequence of Acholeplasmataceae bacterium strain Mahy22.</title>
        <authorList>
            <person name="Watanabe M."/>
            <person name="Kojima H."/>
            <person name="Fukui M."/>
        </authorList>
    </citation>
    <scope>NUCLEOTIDE SEQUENCE</scope>
    <source>
        <strain evidence="11">Mahy22</strain>
    </source>
</reference>
<dbReference type="PANTHER" id="PTHR13710">
    <property type="entry name" value="DNA HELICASE RECQ FAMILY MEMBER"/>
    <property type="match status" value="1"/>
</dbReference>
<dbReference type="InterPro" id="IPR012337">
    <property type="entry name" value="RNaseH-like_sf"/>
</dbReference>
<dbReference type="PROSITE" id="PS51192">
    <property type="entry name" value="HELICASE_ATP_BIND_1"/>
    <property type="match status" value="1"/>
</dbReference>
<dbReference type="EC" id="5.6.2.4" evidence="9"/>
<dbReference type="InterPro" id="IPR014017">
    <property type="entry name" value="DNA_helicase_UvrD-like_C"/>
</dbReference>
<evidence type="ECO:0000256" key="2">
    <source>
        <dbReference type="ARBA" id="ARBA00022741"/>
    </source>
</evidence>
<dbReference type="InterPro" id="IPR001650">
    <property type="entry name" value="Helicase_C-like"/>
</dbReference>
<dbReference type="RefSeq" id="WP_176239077.1">
    <property type="nucleotide sequence ID" value="NZ_AP024412.1"/>
</dbReference>
<dbReference type="GO" id="GO:0003677">
    <property type="term" value="F:DNA binding"/>
    <property type="evidence" value="ECO:0007669"/>
    <property type="project" value="UniProtKB-KW"/>
</dbReference>
<dbReference type="GO" id="GO:0005524">
    <property type="term" value="F:ATP binding"/>
    <property type="evidence" value="ECO:0007669"/>
    <property type="project" value="UniProtKB-UniRule"/>
</dbReference>
<evidence type="ECO:0000256" key="7">
    <source>
        <dbReference type="ARBA" id="ARBA00023235"/>
    </source>
</evidence>
<dbReference type="Gene3D" id="3.40.50.300">
    <property type="entry name" value="P-loop containing nucleotide triphosphate hydrolases"/>
    <property type="match status" value="5"/>
</dbReference>
<evidence type="ECO:0000256" key="3">
    <source>
        <dbReference type="ARBA" id="ARBA00022801"/>
    </source>
</evidence>
<dbReference type="InterPro" id="IPR027785">
    <property type="entry name" value="UvrD-like_helicase_C"/>
</dbReference>
<name>A0A7U9THY9_9MOLU</name>
<evidence type="ECO:0000256" key="4">
    <source>
        <dbReference type="ARBA" id="ARBA00022806"/>
    </source>
</evidence>
<evidence type="ECO:0000256" key="8">
    <source>
        <dbReference type="ARBA" id="ARBA00034617"/>
    </source>
</evidence>
<dbReference type="Pfam" id="PF13538">
    <property type="entry name" value="UvrD_C_2"/>
    <property type="match status" value="1"/>
</dbReference>